<dbReference type="InterPro" id="IPR043130">
    <property type="entry name" value="CDP-OH_PTrfase_TM_dom"/>
</dbReference>
<organism evidence="4 5">
    <name type="scientific">Amycolatopsis antarctica</name>
    <dbReference type="NCBI Taxonomy" id="1854586"/>
    <lineage>
        <taxon>Bacteria</taxon>
        <taxon>Bacillati</taxon>
        <taxon>Actinomycetota</taxon>
        <taxon>Actinomycetes</taxon>
        <taxon>Pseudonocardiales</taxon>
        <taxon>Pseudonocardiaceae</taxon>
        <taxon>Amycolatopsis</taxon>
    </lineage>
</organism>
<name>A0A263CWI8_9PSEU</name>
<reference evidence="4 5" key="1">
    <citation type="submission" date="2017-07" db="EMBL/GenBank/DDBJ databases">
        <title>Amycolatopsis antarcticus sp. nov., isolated from the surface of an Antarcticus brown macroalga.</title>
        <authorList>
            <person name="Wang J."/>
            <person name="Leiva S."/>
            <person name="Huang J."/>
            <person name="Huang Y."/>
        </authorList>
    </citation>
    <scope>NUCLEOTIDE SEQUENCE [LARGE SCALE GENOMIC DNA]</scope>
    <source>
        <strain evidence="4 5">AU-G6</strain>
    </source>
</reference>
<dbReference type="Pfam" id="PF01066">
    <property type="entry name" value="CDP-OH_P_transf"/>
    <property type="match status" value="1"/>
</dbReference>
<evidence type="ECO:0000313" key="5">
    <source>
        <dbReference type="Proteomes" id="UP000242444"/>
    </source>
</evidence>
<keyword evidence="3" id="KW-1133">Transmembrane helix</keyword>
<dbReference type="EMBL" id="NKYE01000021">
    <property type="protein sequence ID" value="OZM70339.1"/>
    <property type="molecule type" value="Genomic_DNA"/>
</dbReference>
<dbReference type="GO" id="GO:0016020">
    <property type="term" value="C:membrane"/>
    <property type="evidence" value="ECO:0007669"/>
    <property type="project" value="InterPro"/>
</dbReference>
<comment type="similarity">
    <text evidence="2">Belongs to the CDP-alcohol phosphatidyltransferase class-I family.</text>
</comment>
<feature type="transmembrane region" description="Helical" evidence="3">
    <location>
        <begin position="76"/>
        <end position="94"/>
    </location>
</feature>
<proteinExistence type="inferred from homology"/>
<dbReference type="InParanoid" id="A0A263CWI8"/>
<gene>
    <name evidence="4" type="ORF">CFN78_25805</name>
</gene>
<dbReference type="Proteomes" id="UP000242444">
    <property type="component" value="Unassembled WGS sequence"/>
</dbReference>
<dbReference type="InterPro" id="IPR000462">
    <property type="entry name" value="CDP-OH_P_trans"/>
</dbReference>
<protein>
    <submittedName>
        <fullName evidence="4">CDP-alcohol phosphatidyltransferase</fullName>
    </submittedName>
</protein>
<comment type="caution">
    <text evidence="4">The sequence shown here is derived from an EMBL/GenBank/DDBJ whole genome shotgun (WGS) entry which is preliminary data.</text>
</comment>
<dbReference type="OrthoDB" id="7390033at2"/>
<dbReference type="Gene3D" id="1.20.120.1760">
    <property type="match status" value="1"/>
</dbReference>
<dbReference type="InterPro" id="IPR048254">
    <property type="entry name" value="CDP_ALCOHOL_P_TRANSF_CS"/>
</dbReference>
<dbReference type="PROSITE" id="PS00379">
    <property type="entry name" value="CDP_ALCOHOL_P_TRANSF"/>
    <property type="match status" value="1"/>
</dbReference>
<keyword evidence="1 2" id="KW-0808">Transferase</keyword>
<feature type="transmembrane region" description="Helical" evidence="3">
    <location>
        <begin position="144"/>
        <end position="167"/>
    </location>
</feature>
<sequence length="247" mass="25876">MTAAGTGSRFARAMRDLGGAQKAGAGVPAYTRYVNRPLGRRAAAAAFVLGGTANQVTVLSGLVSLASILALVLLPPVWWCGLLAGTGLVLGYVLDSADGQLARLRGGGSLSGEWLDHVVDAARMPAVHLGVLIGLYRFHEDAPAALLLLPLGFLLVSTVRFFALILAEQMRRYAAPGGADGPATGESAARSLIALPGDFGVLCLIFFAWGSLPVFLTLYALLFAGNTLLLVLSLLRRYGELRTMVRA</sequence>
<keyword evidence="3" id="KW-0812">Transmembrane</keyword>
<feature type="transmembrane region" description="Helical" evidence="3">
    <location>
        <begin position="215"/>
        <end position="235"/>
    </location>
</feature>
<keyword evidence="3" id="KW-0472">Membrane</keyword>
<dbReference type="GO" id="GO:0008654">
    <property type="term" value="P:phospholipid biosynthetic process"/>
    <property type="evidence" value="ECO:0007669"/>
    <property type="project" value="InterPro"/>
</dbReference>
<dbReference type="GO" id="GO:0016780">
    <property type="term" value="F:phosphotransferase activity, for other substituted phosphate groups"/>
    <property type="evidence" value="ECO:0007669"/>
    <property type="project" value="InterPro"/>
</dbReference>
<keyword evidence="5" id="KW-1185">Reference proteome</keyword>
<dbReference type="AlphaFoldDB" id="A0A263CWI8"/>
<feature type="transmembrane region" description="Helical" evidence="3">
    <location>
        <begin position="42"/>
        <end position="70"/>
    </location>
</feature>
<accession>A0A263CWI8</accession>
<evidence type="ECO:0000256" key="2">
    <source>
        <dbReference type="RuleBase" id="RU003750"/>
    </source>
</evidence>
<evidence type="ECO:0000256" key="3">
    <source>
        <dbReference type="SAM" id="Phobius"/>
    </source>
</evidence>
<evidence type="ECO:0000313" key="4">
    <source>
        <dbReference type="EMBL" id="OZM70339.1"/>
    </source>
</evidence>
<feature type="transmembrane region" description="Helical" evidence="3">
    <location>
        <begin position="188"/>
        <end position="209"/>
    </location>
</feature>
<evidence type="ECO:0000256" key="1">
    <source>
        <dbReference type="ARBA" id="ARBA00022679"/>
    </source>
</evidence>